<keyword evidence="2" id="KW-1185">Reference proteome</keyword>
<dbReference type="EMBL" id="CM039176">
    <property type="protein sequence ID" value="KAH9717775.1"/>
    <property type="molecule type" value="Genomic_DNA"/>
</dbReference>
<name>A0ACB8JLK2_CITSI</name>
<accession>A0ACB8JLK2</accession>
<organism evidence="1 2">
    <name type="scientific">Citrus sinensis</name>
    <name type="common">Sweet orange</name>
    <name type="synonym">Citrus aurantium var. sinensis</name>
    <dbReference type="NCBI Taxonomy" id="2711"/>
    <lineage>
        <taxon>Eukaryota</taxon>
        <taxon>Viridiplantae</taxon>
        <taxon>Streptophyta</taxon>
        <taxon>Embryophyta</taxon>
        <taxon>Tracheophyta</taxon>
        <taxon>Spermatophyta</taxon>
        <taxon>Magnoliopsida</taxon>
        <taxon>eudicotyledons</taxon>
        <taxon>Gunneridae</taxon>
        <taxon>Pentapetalae</taxon>
        <taxon>rosids</taxon>
        <taxon>malvids</taxon>
        <taxon>Sapindales</taxon>
        <taxon>Rutaceae</taxon>
        <taxon>Aurantioideae</taxon>
        <taxon>Citrus</taxon>
    </lineage>
</organism>
<proteinExistence type="predicted"/>
<reference evidence="2" key="1">
    <citation type="journal article" date="2023" name="Hortic. Res.">
        <title>A chromosome-level phased genome enabling allele-level studies in sweet orange: a case study on citrus Huanglongbing tolerance.</title>
        <authorList>
            <person name="Wu B."/>
            <person name="Yu Q."/>
            <person name="Deng Z."/>
            <person name="Duan Y."/>
            <person name="Luo F."/>
            <person name="Gmitter F. Jr."/>
        </authorList>
    </citation>
    <scope>NUCLEOTIDE SEQUENCE [LARGE SCALE GENOMIC DNA]</scope>
    <source>
        <strain evidence="2">cv. Valencia</strain>
    </source>
</reference>
<evidence type="ECO:0000313" key="2">
    <source>
        <dbReference type="Proteomes" id="UP000829398"/>
    </source>
</evidence>
<dbReference type="Proteomes" id="UP000829398">
    <property type="component" value="Chromosome 7"/>
</dbReference>
<gene>
    <name evidence="1" type="ORF">KPL71_021959</name>
</gene>
<comment type="caution">
    <text evidence="1">The sequence shown here is derived from an EMBL/GenBank/DDBJ whole genome shotgun (WGS) entry which is preliminary data.</text>
</comment>
<sequence length="1641" mass="186398">MVSSKVYIEKFTGKNDFNIWNIEMEALLITQGLRDVIELETKDGKRGHFKKNCPEKKNKPKDSRNQSGDAAVVEEEMYESDSVYVETKNSQKAYVHVSQGKLAPRALKGVFIGYPKGVKGFKVWCTDFNPPKCIVSRDVMFNEGSLVKNSHAPEVEIGNSRSADKLDFEVEPSVFRNTTEAVDSDITVVQDIELDQLDVKTTFLHGRLEEEILMSQPEGCSYSCCVYYKIIKDGLYIYLLYIDDMLVACKDKEEIDKLRMLLNFEFELKDLGPDIAHVISVVSRYMAQPEKDCWKAVKWILGLSAIHLSKNPAHHEKTKHIDVKLHFIRNEVSRVWKAEHLSSGDVVAVKQVYVEKLNKHLKSCLDCELNFLSSVNHPNIIRLFDAFPLHGRVPEQTARKFLQQLGTLLALCSIGAGLEILNSHHIIHRDLKPENILLFSLDDDVMLKIADFGLSCTLHPGNYAEKVCGSPIYMAPEVLQFQRYDEKVDMWSVGAILFELLNGYPPFSGRNNVQLVRNINSCKHLPFSQLIVPALHPDCVDMCLKLLSANPVIPHSLLNSLQWIVCPSTNSITVGMSWHELLACVSMDIIPPPAPQVVVHQDNSAFPTGITLDETNYSLWSQLMEMRISARNKAGYLTGETKKLALGDLNLGSWITENQRVKSWLIDSMSPSLMQRFICLPTAKDIWEAVSKTFYDGIDETCIFELNQRSFSTKQDGRPLPTYYNELVAIFQEIDHRTTTQEGTVEGVLQLHSAMARLRVHIFLSGLDSEFEQVRGEILRKDPKLDLESTYAYVRRDYQQRQTMGGSHLISENLAMLASQNRNGSSKNRGNQSSSKVNNLVCTHCGEKGHSQQRCYEIIGYPDWWDFSKKPRKKISGKANVTAAKDEEQPSPSANVAHPGIIGKAFVCFVTSQNRMWIIDTGASKHMTRDSSQLKYVLPSSQSVISIANGSTSPIIGEGSITLSNTLTLDTILVVPSLEYNLLLVSQITSTLACTVTFWPTFCVFQDILTRKILGYGVRRDKLYYLELTENEGPNISQANQASNKDRTWENVWLWHRRLGHLSFGYLKKLQPHLFSTLNDLNFHCDICEMAKSHRTSYLPSLNKSLEPFVVIHSDVWGLAKVASLFKARLFVTFIDECTRMIWVSLLIKKSDVCLAFQEFHKMVSTQYQKQIRVLQSENGTEYMDASLGKFLNIHGIRHQTSCTYTPQQNRLAERKNRQILEVGESFCEENGQRENEGGGEFVELEDMVEKLQNGDGNEVQQGCDNMTETECDPSNFLDMSEAQSRPLELPMSTPLTEELTESVPPQDALEDPKWTKEMNEEMEALQKNATWELVSLPKGRKKIGCRWVFTVKLRADGSIDRYKARLVAKGYTQRYGIDYQDTFAPVAKINTIRIIISIAANRDWLLKQFDVKNAFLNGDLEEEVYMELPLGVKHSFMRRNEVCKLKKSLYGLKQSPRAWFGRFSATMKAAGYKQTEMPIEMNYKLGILPNQTPTDKGRYQRLVGRLIYLSHTRPDIAYVKVVARSSVEAEFRGIAQGVCEMLWIKNILKDLGIDYAKPMNLKCDNKAAIEIAHNPVQHDRTKHVEVDRHFIKEKLDEKTIQFPFVQSGDQLADILTKVVLGKVFHDIIDKLGTIDIYAPT</sequence>
<protein>
    <submittedName>
        <fullName evidence="1">Retrovirus-related pol polyprotein from transposon RE1</fullName>
    </submittedName>
</protein>
<evidence type="ECO:0000313" key="1">
    <source>
        <dbReference type="EMBL" id="KAH9717775.1"/>
    </source>
</evidence>